<proteinExistence type="predicted"/>
<dbReference type="InParanoid" id="B7G687"/>
<dbReference type="CDD" id="cd17923">
    <property type="entry name" value="DEXHc_Hrq1-like"/>
    <property type="match status" value="1"/>
</dbReference>
<evidence type="ECO:0000259" key="5">
    <source>
        <dbReference type="PROSITE" id="PS51194"/>
    </source>
</evidence>
<dbReference type="CDD" id="cd18797">
    <property type="entry name" value="SF2_C_Hrq"/>
    <property type="match status" value="1"/>
</dbReference>
<accession>B7G687</accession>
<evidence type="ECO:0000313" key="6">
    <source>
        <dbReference type="EMBL" id="EEC45969.1"/>
    </source>
</evidence>
<dbReference type="EMBL" id="CM000618">
    <property type="protein sequence ID" value="EEC45969.1"/>
    <property type="molecule type" value="Genomic_DNA"/>
</dbReference>
<feature type="region of interest" description="Disordered" evidence="3">
    <location>
        <begin position="197"/>
        <end position="240"/>
    </location>
</feature>
<dbReference type="SMART" id="SM00490">
    <property type="entry name" value="HELICc"/>
    <property type="match status" value="1"/>
</dbReference>
<evidence type="ECO:0000256" key="2">
    <source>
        <dbReference type="ARBA" id="ARBA00022840"/>
    </source>
</evidence>
<dbReference type="Gene3D" id="3.40.50.300">
    <property type="entry name" value="P-loop containing nucleotide triphosphate hydrolases"/>
    <property type="match status" value="2"/>
</dbReference>
<dbReference type="PaxDb" id="2850-Phatr48177"/>
<dbReference type="Proteomes" id="UP000000759">
    <property type="component" value="Chromosome 16"/>
</dbReference>
<evidence type="ECO:0000256" key="3">
    <source>
        <dbReference type="SAM" id="MobiDB-lite"/>
    </source>
</evidence>
<name>B7G687_PHATC</name>
<dbReference type="PANTHER" id="PTHR47957">
    <property type="entry name" value="ATP-DEPENDENT HELICASE HRQ1"/>
    <property type="match status" value="1"/>
</dbReference>
<dbReference type="Pfam" id="PF00270">
    <property type="entry name" value="DEAD"/>
    <property type="match status" value="1"/>
</dbReference>
<feature type="region of interest" description="Disordered" evidence="3">
    <location>
        <begin position="1"/>
        <end position="24"/>
    </location>
</feature>
<organism evidence="6 7">
    <name type="scientific">Phaeodactylum tricornutum (strain CCAP 1055/1)</name>
    <dbReference type="NCBI Taxonomy" id="556484"/>
    <lineage>
        <taxon>Eukaryota</taxon>
        <taxon>Sar</taxon>
        <taxon>Stramenopiles</taxon>
        <taxon>Ochrophyta</taxon>
        <taxon>Bacillariophyta</taxon>
        <taxon>Bacillariophyceae</taxon>
        <taxon>Bacillariophycidae</taxon>
        <taxon>Naviculales</taxon>
        <taxon>Phaeodactylaceae</taxon>
        <taxon>Phaeodactylum</taxon>
    </lineage>
</organism>
<evidence type="ECO:0000256" key="1">
    <source>
        <dbReference type="ARBA" id="ARBA00022741"/>
    </source>
</evidence>
<dbReference type="InterPro" id="IPR027417">
    <property type="entry name" value="P-loop_NTPase"/>
</dbReference>
<reference evidence="6 7" key="1">
    <citation type="journal article" date="2008" name="Nature">
        <title>The Phaeodactylum genome reveals the evolutionary history of diatom genomes.</title>
        <authorList>
            <person name="Bowler C."/>
            <person name="Allen A.E."/>
            <person name="Badger J.H."/>
            <person name="Grimwood J."/>
            <person name="Jabbari K."/>
            <person name="Kuo A."/>
            <person name="Maheswari U."/>
            <person name="Martens C."/>
            <person name="Maumus F."/>
            <person name="Otillar R.P."/>
            <person name="Rayko E."/>
            <person name="Salamov A."/>
            <person name="Vandepoele K."/>
            <person name="Beszteri B."/>
            <person name="Gruber A."/>
            <person name="Heijde M."/>
            <person name="Katinka M."/>
            <person name="Mock T."/>
            <person name="Valentin K."/>
            <person name="Verret F."/>
            <person name="Berges J.A."/>
            <person name="Brownlee C."/>
            <person name="Cadoret J.P."/>
            <person name="Chiovitti A."/>
            <person name="Choi C.J."/>
            <person name="Coesel S."/>
            <person name="De Martino A."/>
            <person name="Detter J.C."/>
            <person name="Durkin C."/>
            <person name="Falciatore A."/>
            <person name="Fournet J."/>
            <person name="Haruta M."/>
            <person name="Huysman M.J."/>
            <person name="Jenkins B.D."/>
            <person name="Jiroutova K."/>
            <person name="Jorgensen R.E."/>
            <person name="Joubert Y."/>
            <person name="Kaplan A."/>
            <person name="Kroger N."/>
            <person name="Kroth P.G."/>
            <person name="La Roche J."/>
            <person name="Lindquist E."/>
            <person name="Lommer M."/>
            <person name="Martin-Jezequel V."/>
            <person name="Lopez P.J."/>
            <person name="Lucas S."/>
            <person name="Mangogna M."/>
            <person name="McGinnis K."/>
            <person name="Medlin L.K."/>
            <person name="Montsant A."/>
            <person name="Oudot-Le Secq M.P."/>
            <person name="Napoli C."/>
            <person name="Obornik M."/>
            <person name="Parker M.S."/>
            <person name="Petit J.L."/>
            <person name="Porcel B.M."/>
            <person name="Poulsen N."/>
            <person name="Robison M."/>
            <person name="Rychlewski L."/>
            <person name="Rynearson T.A."/>
            <person name="Schmutz J."/>
            <person name="Shapiro H."/>
            <person name="Siaut M."/>
            <person name="Stanley M."/>
            <person name="Sussman M.R."/>
            <person name="Taylor A.R."/>
            <person name="Vardi A."/>
            <person name="von Dassow P."/>
            <person name="Vyverman W."/>
            <person name="Willis A."/>
            <person name="Wyrwicz L.S."/>
            <person name="Rokhsar D.S."/>
            <person name="Weissenbach J."/>
            <person name="Armbrust E.V."/>
            <person name="Green B.R."/>
            <person name="Van de Peer Y."/>
            <person name="Grigoriev I.V."/>
        </authorList>
    </citation>
    <scope>NUCLEOTIDE SEQUENCE [LARGE SCALE GENOMIC DNA]</scope>
    <source>
        <strain evidence="6 7">CCAP 1055/1</strain>
    </source>
</reference>
<dbReference type="GO" id="GO:0036297">
    <property type="term" value="P:interstrand cross-link repair"/>
    <property type="evidence" value="ECO:0007669"/>
    <property type="project" value="TreeGrafter"/>
</dbReference>
<dbReference type="InterPro" id="IPR011545">
    <property type="entry name" value="DEAD/DEAH_box_helicase_dom"/>
</dbReference>
<reference evidence="7" key="2">
    <citation type="submission" date="2008-08" db="EMBL/GenBank/DDBJ databases">
        <authorList>
            <consortium name="Diatom Consortium"/>
            <person name="Grigoriev I."/>
            <person name="Grimwood J."/>
            <person name="Kuo A."/>
            <person name="Otillar R.P."/>
            <person name="Salamov A."/>
            <person name="Detter J.C."/>
            <person name="Lindquist E."/>
            <person name="Shapiro H."/>
            <person name="Lucas S."/>
            <person name="Glavina del Rio T."/>
            <person name="Pitluck S."/>
            <person name="Rokhsar D."/>
            <person name="Bowler C."/>
        </authorList>
    </citation>
    <scope>GENOME REANNOTATION</scope>
    <source>
        <strain evidence="7">CCAP 1055/1</strain>
    </source>
</reference>
<sequence>MTTTTTTTRNVPKRDGKAHPVLEPTGEPALVTALRRVDPLLQFLSKATGQTGIPLPTLRRSLPAGYDATALLQQLQALHDRGILQFTYRRCDEQHLGDSASTTTVATTDPTTTTSPTSVTMEVGSTFTRTTTTTTIRPTLQWEDATIWIGFPPPLTAHAVVDKLHTARRGLGTLHGSTSTAARRRIVALQRILQHEATHGSDPAPVPTESSLPSPPPAGNKAWQPEPHPEDSDNDTEEPIQRDAKLARPALQKLLGLQGCRQTEPTLDKDALPVSILAAQASYAGSHASQEAAFAVLPKHTAAQIPNSLKRVFGLPVPIQGIQGTKQLYTHQAAAIASILAGTHTSVCTGTGSGKSLCFLLPTLTAAYHGHGVSLLLFPTKALAQDQLAKLTKLLQSDADLASRIRVATLDGDTAHANRAEIAQSCNVILTNPDTLHAAVLPHWKTTYGTMLSAVRFVVIDEAHMYEGAFGAHVALVLGRLARISLVAAAAVSQDYGTATAAPLRPPVFVSTSATLPWPEQHFRLLCPISSTDSVAVFTAEKDGSPRSAKHFWVWNPPILHQDGTSTGKVRFLPTHPPASMTPDEQPKASLVGKKRPRTQRNTRISSTNQAKVKSNHHGYDPQLQAFGHGPARLHRRHAADETALLLAQAVANGIRCIAFCKTRNLVEWVFERALTILQKEDSTRSLASKVESYRGGYSMLERRQIEQRLFRTELLGVVGTNALELGVDIGGIDLTLHCGYPSSYASLLQQAGRAGRGGTARLNVPSCAVVVCFNSPSEQHIWRHPKTLLSKGVSAPHTIPINSGLVQGHLLCASEEFPLTGKYTPTTIQSTAKAAKVHHDLLNDYDLFGGMDIYEEALDALRSTGSVTEEIIATPAASFGKITIYKAHPLMKKAWSRVSIRSIEPVNYAVVDISHPGQGGRTNGIHDEGAVMDTLPYSRIFYHAHPGAIITHRGRKYKVLSMTRPPAFTPENFSYGRSMSLAAFAKPTGAKYSTRPLSNMHITVVKQMERIQLEPNSSFVTRDSFGAKSVDFSYELEQADSLSSSIPSKQSNQKQEESDEAGLSSTLAGYGIVNVKRSVHGYKKLSLITRAELSRTELSLPELEFESFGVWFDTDAGALTPRLGETYGPGVHALSHAILAVAPLFAPGLVRSDLECDHSFFAPTQVMLFDERAGGSGSSERLWNYFFQPNSILDAAIKLLEECYSCCWDKTYDGGCPACLHASNCIKFNMSLSRSAAIVIGKHMLERIQSTDFYRRNADTAKSLGRTTCEAGASPRRIARKKALDKAKEMQSSKDRHFVVGRVSWPLDGDEMQCKQVKDS</sequence>
<dbReference type="InterPro" id="IPR014001">
    <property type="entry name" value="Helicase_ATP-bd"/>
</dbReference>
<dbReference type="PROSITE" id="PS51194">
    <property type="entry name" value="HELICASE_CTER"/>
    <property type="match status" value="1"/>
</dbReference>
<dbReference type="eggNOG" id="KOG4150">
    <property type="taxonomic scope" value="Eukaryota"/>
</dbReference>
<dbReference type="SUPFAM" id="SSF52540">
    <property type="entry name" value="P-loop containing nucleoside triphosphate hydrolases"/>
    <property type="match status" value="1"/>
</dbReference>
<dbReference type="GO" id="GO:0043138">
    <property type="term" value="F:3'-5' DNA helicase activity"/>
    <property type="evidence" value="ECO:0007669"/>
    <property type="project" value="TreeGrafter"/>
</dbReference>
<dbReference type="InterPro" id="IPR001650">
    <property type="entry name" value="Helicase_C-like"/>
</dbReference>
<dbReference type="GeneID" id="7203506"/>
<dbReference type="PANTHER" id="PTHR47957:SF3">
    <property type="entry name" value="ATP-DEPENDENT HELICASE HRQ1"/>
    <property type="match status" value="1"/>
</dbReference>
<feature type="region of interest" description="Disordered" evidence="3">
    <location>
        <begin position="577"/>
        <end position="617"/>
    </location>
</feature>
<dbReference type="GO" id="GO:0005634">
    <property type="term" value="C:nucleus"/>
    <property type="evidence" value="ECO:0007669"/>
    <property type="project" value="TreeGrafter"/>
</dbReference>
<dbReference type="KEGG" id="pti:PHATRDRAFT_48177"/>
<dbReference type="HOGENOM" id="CLU_262600_0_0_1"/>
<dbReference type="GO" id="GO:0005524">
    <property type="term" value="F:ATP binding"/>
    <property type="evidence" value="ECO:0007669"/>
    <property type="project" value="UniProtKB-KW"/>
</dbReference>
<protein>
    <submittedName>
        <fullName evidence="6">Uncharacterized protein</fullName>
    </submittedName>
</protein>
<dbReference type="RefSeq" id="XP_002182682.1">
    <property type="nucleotide sequence ID" value="XM_002182646.1"/>
</dbReference>
<feature type="region of interest" description="Disordered" evidence="3">
    <location>
        <begin position="1044"/>
        <end position="1063"/>
    </location>
</feature>
<feature type="compositionally biased region" description="Polar residues" evidence="3">
    <location>
        <begin position="602"/>
        <end position="613"/>
    </location>
</feature>
<gene>
    <name evidence="6" type="ORF">PHATRDRAFT_48177</name>
</gene>
<dbReference type="OMA" id="CQIILTN"/>
<evidence type="ECO:0000313" key="7">
    <source>
        <dbReference type="Proteomes" id="UP000000759"/>
    </source>
</evidence>
<dbReference type="GO" id="GO:0003676">
    <property type="term" value="F:nucleic acid binding"/>
    <property type="evidence" value="ECO:0007669"/>
    <property type="project" value="InterPro"/>
</dbReference>
<dbReference type="SMART" id="SM00487">
    <property type="entry name" value="DEXDc"/>
    <property type="match status" value="1"/>
</dbReference>
<keyword evidence="7" id="KW-1185">Reference proteome</keyword>
<evidence type="ECO:0000259" key="4">
    <source>
        <dbReference type="PROSITE" id="PS51192"/>
    </source>
</evidence>
<feature type="compositionally biased region" description="Polar residues" evidence="3">
    <location>
        <begin position="1044"/>
        <end position="1054"/>
    </location>
</feature>
<dbReference type="PROSITE" id="PS51192">
    <property type="entry name" value="HELICASE_ATP_BIND_1"/>
    <property type="match status" value="1"/>
</dbReference>
<dbReference type="InterPro" id="IPR018973">
    <property type="entry name" value="MZB"/>
</dbReference>
<feature type="domain" description="Helicase C-terminal" evidence="5">
    <location>
        <begin position="646"/>
        <end position="808"/>
    </location>
</feature>
<dbReference type="OrthoDB" id="18781at2759"/>
<feature type="domain" description="Helicase ATP-binding" evidence="4">
    <location>
        <begin position="336"/>
        <end position="517"/>
    </location>
</feature>
<keyword evidence="1" id="KW-0547">Nucleotide-binding</keyword>
<keyword evidence="2" id="KW-0067">ATP-binding</keyword>
<dbReference type="Pfam" id="PF09369">
    <property type="entry name" value="MZB"/>
    <property type="match status" value="1"/>
</dbReference>
<dbReference type="Pfam" id="PF00271">
    <property type="entry name" value="Helicase_C"/>
    <property type="match status" value="1"/>
</dbReference>
<dbReference type="GO" id="GO:0006289">
    <property type="term" value="P:nucleotide-excision repair"/>
    <property type="evidence" value="ECO:0007669"/>
    <property type="project" value="TreeGrafter"/>
</dbReference>